<dbReference type="InterPro" id="IPR000850">
    <property type="entry name" value="Adenylat/UMP-CMP_kin"/>
</dbReference>
<dbReference type="InterPro" id="IPR027417">
    <property type="entry name" value="P-loop_NTPase"/>
</dbReference>
<name>A0ABP0A1R4_PIPNA</name>
<dbReference type="SUPFAM" id="SSF52540">
    <property type="entry name" value="P-loop containing nucleoside triphosphate hydrolases"/>
    <property type="match status" value="1"/>
</dbReference>
<organism evidence="7 8">
    <name type="scientific">Pipistrellus nathusii</name>
    <name type="common">Nathusius' pipistrelle</name>
    <dbReference type="NCBI Taxonomy" id="59473"/>
    <lineage>
        <taxon>Eukaryota</taxon>
        <taxon>Metazoa</taxon>
        <taxon>Chordata</taxon>
        <taxon>Craniata</taxon>
        <taxon>Vertebrata</taxon>
        <taxon>Euteleostomi</taxon>
        <taxon>Mammalia</taxon>
        <taxon>Eutheria</taxon>
        <taxon>Laurasiatheria</taxon>
        <taxon>Chiroptera</taxon>
        <taxon>Yangochiroptera</taxon>
        <taxon>Vespertilionidae</taxon>
        <taxon>Pipistrellus</taxon>
    </lineage>
</organism>
<keyword evidence="8" id="KW-1185">Reference proteome</keyword>
<dbReference type="HAMAP" id="MF_00235">
    <property type="entry name" value="Adenylate_kinase_Adk"/>
    <property type="match status" value="1"/>
</dbReference>
<dbReference type="InterPro" id="IPR007862">
    <property type="entry name" value="Adenylate_kinase_lid-dom"/>
</dbReference>
<accession>A0ABP0A1R4</accession>
<evidence type="ECO:0000313" key="8">
    <source>
        <dbReference type="Proteomes" id="UP001314169"/>
    </source>
</evidence>
<evidence type="ECO:0000256" key="4">
    <source>
        <dbReference type="ARBA" id="ARBA00022777"/>
    </source>
</evidence>
<dbReference type="PANTHER" id="PTHR23359">
    <property type="entry name" value="NUCLEOTIDE KINASE"/>
    <property type="match status" value="1"/>
</dbReference>
<evidence type="ECO:0000256" key="3">
    <source>
        <dbReference type="ARBA" id="ARBA00022741"/>
    </source>
</evidence>
<dbReference type="Pfam" id="PF05191">
    <property type="entry name" value="ADK_lid"/>
    <property type="match status" value="1"/>
</dbReference>
<evidence type="ECO:0000259" key="6">
    <source>
        <dbReference type="Pfam" id="PF05191"/>
    </source>
</evidence>
<feature type="domain" description="Adenylate kinase active site lid" evidence="6">
    <location>
        <begin position="128"/>
        <end position="159"/>
    </location>
</feature>
<dbReference type="PRINTS" id="PR00094">
    <property type="entry name" value="ADENYLTKNASE"/>
</dbReference>
<reference evidence="7" key="1">
    <citation type="submission" date="2023-12" db="EMBL/GenBank/DDBJ databases">
        <authorList>
            <person name="Brown T."/>
        </authorList>
    </citation>
    <scope>NUCLEOTIDE SEQUENCE</scope>
</reference>
<keyword evidence="4 5" id="KW-0418">Kinase</keyword>
<evidence type="ECO:0000256" key="1">
    <source>
        <dbReference type="ARBA" id="ARBA00007220"/>
    </source>
</evidence>
<protein>
    <recommendedName>
        <fullName evidence="6">Adenylate kinase active site lid domain-containing protein</fullName>
    </recommendedName>
</protein>
<sequence>MGAAGQLLCAVVMGSPGSGKHTLCLLITRHFALKKFSSGDLLRDNIKRGTQAGVLAWPFMKRGALIRDNIMTPLTLQELEHLAPCSWLLSGFPRNLPQAEALERAYQTHLVLHLNVPFEAIMQRPSDRWVHPPSGRVYDVVFNPPKVVGVDDLTGEPLTGEARG</sequence>
<evidence type="ECO:0000256" key="2">
    <source>
        <dbReference type="ARBA" id="ARBA00022679"/>
    </source>
</evidence>
<dbReference type="CDD" id="cd01428">
    <property type="entry name" value="ADK"/>
    <property type="match status" value="1"/>
</dbReference>
<dbReference type="Proteomes" id="UP001314169">
    <property type="component" value="Chromosome 4"/>
</dbReference>
<keyword evidence="2 5" id="KW-0808">Transferase</keyword>
<gene>
    <name evidence="7" type="ORF">MPIPNATIZW_LOCUS12743</name>
</gene>
<evidence type="ECO:0000256" key="5">
    <source>
        <dbReference type="RuleBase" id="RU003330"/>
    </source>
</evidence>
<keyword evidence="3" id="KW-0547">Nucleotide-binding</keyword>
<comment type="similarity">
    <text evidence="1 5">Belongs to the adenylate kinase family.</text>
</comment>
<dbReference type="Gene3D" id="3.40.50.300">
    <property type="entry name" value="P-loop containing nucleotide triphosphate hydrolases"/>
    <property type="match status" value="1"/>
</dbReference>
<dbReference type="Pfam" id="PF00406">
    <property type="entry name" value="ADK"/>
    <property type="match status" value="1"/>
</dbReference>
<dbReference type="EMBL" id="OY882861">
    <property type="protein sequence ID" value="CAK6444437.1"/>
    <property type="molecule type" value="Genomic_DNA"/>
</dbReference>
<dbReference type="SUPFAM" id="SSF57774">
    <property type="entry name" value="Microbial and mitochondrial ADK, insert 'zinc finger' domain"/>
    <property type="match status" value="1"/>
</dbReference>
<evidence type="ECO:0000313" key="7">
    <source>
        <dbReference type="EMBL" id="CAK6444437.1"/>
    </source>
</evidence>
<proteinExistence type="inferred from homology"/>
<dbReference type="InterPro" id="IPR036193">
    <property type="entry name" value="ADK_active_lid_dom_sf"/>
</dbReference>